<protein>
    <submittedName>
        <fullName evidence="2">Uncharacterized protein</fullName>
    </submittedName>
</protein>
<sequence length="76" mass="8488">MEIQAVGNNEAAAAQLYNADDEGEDDTSDATRRRIQCPFDSQGISSSHTDQSTDYATNTLCARSVEWLEFNEFDTY</sequence>
<dbReference type="AlphaFoldDB" id="S2JBE6"/>
<proteinExistence type="predicted"/>
<accession>S2JBE6</accession>
<reference evidence="3" key="1">
    <citation type="submission" date="2013-05" db="EMBL/GenBank/DDBJ databases">
        <title>The Genome sequence of Mucor circinelloides f. circinelloides 1006PhL.</title>
        <authorList>
            <consortium name="The Broad Institute Genomics Platform"/>
            <person name="Cuomo C."/>
            <person name="Earl A."/>
            <person name="Findley K."/>
            <person name="Lee S.C."/>
            <person name="Walker B."/>
            <person name="Young S."/>
            <person name="Zeng Q."/>
            <person name="Gargeya S."/>
            <person name="Fitzgerald M."/>
            <person name="Haas B."/>
            <person name="Abouelleil A."/>
            <person name="Allen A.W."/>
            <person name="Alvarado L."/>
            <person name="Arachchi H.M."/>
            <person name="Berlin A.M."/>
            <person name="Chapman S.B."/>
            <person name="Gainer-Dewar J."/>
            <person name="Goldberg J."/>
            <person name="Griggs A."/>
            <person name="Gujja S."/>
            <person name="Hansen M."/>
            <person name="Howarth C."/>
            <person name="Imamovic A."/>
            <person name="Ireland A."/>
            <person name="Larimer J."/>
            <person name="McCowan C."/>
            <person name="Murphy C."/>
            <person name="Pearson M."/>
            <person name="Poon T.W."/>
            <person name="Priest M."/>
            <person name="Roberts A."/>
            <person name="Saif S."/>
            <person name="Shea T."/>
            <person name="Sisk P."/>
            <person name="Sykes S."/>
            <person name="Wortman J."/>
            <person name="Nusbaum C."/>
            <person name="Birren B."/>
        </authorList>
    </citation>
    <scope>NUCLEOTIDE SEQUENCE [LARGE SCALE GENOMIC DNA]</scope>
    <source>
        <strain evidence="3">1006PhL</strain>
    </source>
</reference>
<dbReference type="Proteomes" id="UP000014254">
    <property type="component" value="Unassembled WGS sequence"/>
</dbReference>
<feature type="compositionally biased region" description="Acidic residues" evidence="1">
    <location>
        <begin position="19"/>
        <end position="28"/>
    </location>
</feature>
<evidence type="ECO:0000313" key="2">
    <source>
        <dbReference type="EMBL" id="EPB87516.1"/>
    </source>
</evidence>
<keyword evidence="3" id="KW-1185">Reference proteome</keyword>
<feature type="compositionally biased region" description="Polar residues" evidence="1">
    <location>
        <begin position="42"/>
        <end position="53"/>
    </location>
</feature>
<name>S2JBE6_MUCC1</name>
<dbReference type="EMBL" id="KE123967">
    <property type="protein sequence ID" value="EPB87516.1"/>
    <property type="molecule type" value="Genomic_DNA"/>
</dbReference>
<evidence type="ECO:0000313" key="3">
    <source>
        <dbReference type="Proteomes" id="UP000014254"/>
    </source>
</evidence>
<gene>
    <name evidence="2" type="ORF">HMPREF1544_05710</name>
</gene>
<dbReference type="VEuPathDB" id="FungiDB:HMPREF1544_05710"/>
<feature type="region of interest" description="Disordered" evidence="1">
    <location>
        <begin position="1"/>
        <end position="53"/>
    </location>
</feature>
<organism evidence="2 3">
    <name type="scientific">Mucor circinelloides f. circinelloides (strain 1006PhL)</name>
    <name type="common">Mucormycosis agent</name>
    <name type="synonym">Calyptromyces circinelloides</name>
    <dbReference type="NCBI Taxonomy" id="1220926"/>
    <lineage>
        <taxon>Eukaryota</taxon>
        <taxon>Fungi</taxon>
        <taxon>Fungi incertae sedis</taxon>
        <taxon>Mucoromycota</taxon>
        <taxon>Mucoromycotina</taxon>
        <taxon>Mucoromycetes</taxon>
        <taxon>Mucorales</taxon>
        <taxon>Mucorineae</taxon>
        <taxon>Mucoraceae</taxon>
        <taxon>Mucor</taxon>
    </lineage>
</organism>
<dbReference type="OrthoDB" id="10441554at2759"/>
<evidence type="ECO:0000256" key="1">
    <source>
        <dbReference type="SAM" id="MobiDB-lite"/>
    </source>
</evidence>
<dbReference type="InParanoid" id="S2JBE6"/>